<reference evidence="6 7" key="1">
    <citation type="submission" date="2020-08" db="EMBL/GenBank/DDBJ databases">
        <title>Genomic Encyclopedia of Type Strains, Phase III (KMG-III): the genomes of soil and plant-associated and newly described type strains.</title>
        <authorList>
            <person name="Whitman W."/>
        </authorList>
    </citation>
    <scope>NUCLEOTIDE SEQUENCE [LARGE SCALE GENOMIC DNA]</scope>
    <source>
        <strain evidence="6 7">SFB5A</strain>
    </source>
</reference>
<protein>
    <submittedName>
        <fullName evidence="6">2-polyprenyl-6-methoxyphenol hydroxylase-like FAD-dependent oxidoreductase</fullName>
    </submittedName>
</protein>
<comment type="cofactor">
    <cofactor evidence="1">
        <name>FAD</name>
        <dbReference type="ChEBI" id="CHEBI:57692"/>
    </cofactor>
</comment>
<dbReference type="Gene3D" id="3.40.30.120">
    <property type="match status" value="1"/>
</dbReference>
<dbReference type="PANTHER" id="PTHR43004:SF19">
    <property type="entry name" value="BINDING MONOOXYGENASE, PUTATIVE (JCVI)-RELATED"/>
    <property type="match status" value="1"/>
</dbReference>
<feature type="domain" description="FAD-binding" evidence="5">
    <location>
        <begin position="8"/>
        <end position="367"/>
    </location>
</feature>
<feature type="compositionally biased region" description="Low complexity" evidence="4">
    <location>
        <begin position="491"/>
        <end position="513"/>
    </location>
</feature>
<dbReference type="Proteomes" id="UP000582643">
    <property type="component" value="Unassembled WGS sequence"/>
</dbReference>
<keyword evidence="2" id="KW-0285">Flavoprotein</keyword>
<evidence type="ECO:0000259" key="5">
    <source>
        <dbReference type="Pfam" id="PF01494"/>
    </source>
</evidence>
<dbReference type="RefSeq" id="WP_312883037.1">
    <property type="nucleotide sequence ID" value="NZ_JACHJY010000002.1"/>
</dbReference>
<feature type="region of interest" description="Disordered" evidence="4">
    <location>
        <begin position="237"/>
        <end position="260"/>
    </location>
</feature>
<dbReference type="AlphaFoldDB" id="A0A7W7X9X9"/>
<proteinExistence type="predicted"/>
<dbReference type="InterPro" id="IPR050641">
    <property type="entry name" value="RIFMO-like"/>
</dbReference>
<dbReference type="Gene3D" id="3.50.50.60">
    <property type="entry name" value="FAD/NAD(P)-binding domain"/>
    <property type="match status" value="1"/>
</dbReference>
<dbReference type="SUPFAM" id="SSF51905">
    <property type="entry name" value="FAD/NAD(P)-binding domain"/>
    <property type="match status" value="1"/>
</dbReference>
<dbReference type="Pfam" id="PF01494">
    <property type="entry name" value="FAD_binding_3"/>
    <property type="match status" value="1"/>
</dbReference>
<dbReference type="PRINTS" id="PR00420">
    <property type="entry name" value="RNGMNOXGNASE"/>
</dbReference>
<dbReference type="EMBL" id="JACHJY010000002">
    <property type="protein sequence ID" value="MBB4980342.1"/>
    <property type="molecule type" value="Genomic_DNA"/>
</dbReference>
<dbReference type="GO" id="GO:0071949">
    <property type="term" value="F:FAD binding"/>
    <property type="evidence" value="ECO:0007669"/>
    <property type="project" value="InterPro"/>
</dbReference>
<keyword evidence="7" id="KW-1185">Reference proteome</keyword>
<dbReference type="Gene3D" id="3.30.70.2450">
    <property type="match status" value="1"/>
</dbReference>
<dbReference type="InterPro" id="IPR036188">
    <property type="entry name" value="FAD/NAD-bd_sf"/>
</dbReference>
<comment type="caution">
    <text evidence="6">The sequence shown here is derived from an EMBL/GenBank/DDBJ whole genome shotgun (WGS) entry which is preliminary data.</text>
</comment>
<evidence type="ECO:0000313" key="7">
    <source>
        <dbReference type="Proteomes" id="UP000582643"/>
    </source>
</evidence>
<organism evidence="6 7">
    <name type="scientific">Streptomyces nymphaeiformis</name>
    <dbReference type="NCBI Taxonomy" id="2663842"/>
    <lineage>
        <taxon>Bacteria</taxon>
        <taxon>Bacillati</taxon>
        <taxon>Actinomycetota</taxon>
        <taxon>Actinomycetes</taxon>
        <taxon>Kitasatosporales</taxon>
        <taxon>Streptomycetaceae</taxon>
        <taxon>Streptomyces</taxon>
    </lineage>
</organism>
<keyword evidence="3" id="KW-0274">FAD</keyword>
<dbReference type="GO" id="GO:0016709">
    <property type="term" value="F:oxidoreductase activity, acting on paired donors, with incorporation or reduction of molecular oxygen, NAD(P)H as one donor, and incorporation of one atom of oxygen"/>
    <property type="evidence" value="ECO:0007669"/>
    <property type="project" value="UniProtKB-ARBA"/>
</dbReference>
<name>A0A7W7X9X9_9ACTN</name>
<dbReference type="PANTHER" id="PTHR43004">
    <property type="entry name" value="TRK SYSTEM POTASSIUM UPTAKE PROTEIN"/>
    <property type="match status" value="1"/>
</dbReference>
<evidence type="ECO:0000256" key="3">
    <source>
        <dbReference type="ARBA" id="ARBA00022827"/>
    </source>
</evidence>
<gene>
    <name evidence="6" type="ORF">GGE06_001250</name>
</gene>
<evidence type="ECO:0000313" key="6">
    <source>
        <dbReference type="EMBL" id="MBB4980342.1"/>
    </source>
</evidence>
<sequence length="592" mass="62438">MAHQRSTTDVLIVGAGPVGLSAAAELRRHGVHCRLVDRLPARLPYAKAVGIQPRTLELWDRMGLVRDVLEAAVPLRGQLAFVDGRERDRIELTMPPEVPYGFAALPQYETERLLERYVARMGTVIERGTELVSFTQDRDGVTARLRTASGADEELRVPYLIGCDGAHSVVRKTLGLSFEGGAFQEEYMLGDVVADWDLPSGYGIRSTRLGADGSPGDVLVCIPLPGAGRYRMSMKLPPELSPSRGADAPDGVAHGLEGGRGPSLADLQDVVDRLAPRPARLSGLRWSSVFRISHRIVDRYGRGRVFVAGDAAHIHPPTGAQGMNTGVQDACNLAWKLALVVRGEAEPALLGTYDAERRPVGEEVVGRTVRHAVRGIEADPEDRRTLLLREAQLLVGYRGGPLAGDPYGPEGAPRAGDRAPDCAGLTTPIAAYPLRLLDVLRGRPGHVVLLYGSDGAELAGAAEAVRAVGDLPAIVILAADADETAGPGDLSSRGGVSRSGGPSSPGAASVSGGPFSPADRSVPAGPSVPVYRDTAGEFARLYLPDGATGLVVRPDGQLGARFPLAGTAAALSGYLRALSVRQDAPLRHPVVA</sequence>
<evidence type="ECO:0000256" key="1">
    <source>
        <dbReference type="ARBA" id="ARBA00001974"/>
    </source>
</evidence>
<dbReference type="InterPro" id="IPR002938">
    <property type="entry name" value="FAD-bd"/>
</dbReference>
<evidence type="ECO:0000256" key="2">
    <source>
        <dbReference type="ARBA" id="ARBA00022630"/>
    </source>
</evidence>
<accession>A0A7W7X9X9</accession>
<feature type="region of interest" description="Disordered" evidence="4">
    <location>
        <begin position="485"/>
        <end position="527"/>
    </location>
</feature>
<evidence type="ECO:0000256" key="4">
    <source>
        <dbReference type="SAM" id="MobiDB-lite"/>
    </source>
</evidence>